<gene>
    <name evidence="10" type="ORF">F6W96_23605</name>
</gene>
<proteinExistence type="predicted"/>
<feature type="compositionally biased region" description="Polar residues" evidence="7">
    <location>
        <begin position="42"/>
        <end position="51"/>
    </location>
</feature>
<accession>A0A6G9Z766</accession>
<keyword evidence="4 8" id="KW-0812">Transmembrane</keyword>
<evidence type="ECO:0000313" key="10">
    <source>
        <dbReference type="EMBL" id="QIS20853.1"/>
    </source>
</evidence>
<feature type="transmembrane region" description="Helical" evidence="8">
    <location>
        <begin position="393"/>
        <end position="416"/>
    </location>
</feature>
<dbReference type="SUPFAM" id="SSF103473">
    <property type="entry name" value="MFS general substrate transporter"/>
    <property type="match status" value="1"/>
</dbReference>
<evidence type="ECO:0000256" key="5">
    <source>
        <dbReference type="ARBA" id="ARBA00022989"/>
    </source>
</evidence>
<dbReference type="Gene3D" id="1.20.1250.20">
    <property type="entry name" value="MFS general substrate transporter like domains"/>
    <property type="match status" value="1"/>
</dbReference>
<protein>
    <submittedName>
        <fullName evidence="10">MFS transporter</fullName>
    </submittedName>
</protein>
<evidence type="ECO:0000259" key="9">
    <source>
        <dbReference type="PROSITE" id="PS50850"/>
    </source>
</evidence>
<evidence type="ECO:0000256" key="6">
    <source>
        <dbReference type="ARBA" id="ARBA00023136"/>
    </source>
</evidence>
<comment type="subcellular location">
    <subcellularLocation>
        <location evidence="1">Cell membrane</location>
        <topology evidence="1">Multi-pass membrane protein</topology>
    </subcellularLocation>
</comment>
<evidence type="ECO:0000256" key="1">
    <source>
        <dbReference type="ARBA" id="ARBA00004651"/>
    </source>
</evidence>
<organism evidence="10 11">
    <name type="scientific">Nocardia terpenica</name>
    <dbReference type="NCBI Taxonomy" id="455432"/>
    <lineage>
        <taxon>Bacteria</taxon>
        <taxon>Bacillati</taxon>
        <taxon>Actinomycetota</taxon>
        <taxon>Actinomycetes</taxon>
        <taxon>Mycobacteriales</taxon>
        <taxon>Nocardiaceae</taxon>
        <taxon>Nocardia</taxon>
    </lineage>
</organism>
<sequence length="450" mass="47774">MPRCGRPRPNCSPRAATRRSAAASTSARSKHFSRNDPRGSAPMNTRTTTQRAGVLETLRDTPRPVRYLLFGVLVNQLGAFVQTFLVLYLTHRDFTVGRAGLALTAYSAGAVFGTMLGGELTQRLGPRTTIVTAMTGSAVFLALIPALAHQNLFPALVVVVAAAGLISQAYRPAAALMLSDLMPAQHRVMAFSMMRIALNTGAALAPLLAAGLILVDWNLLYWVNAVTALTYGVLALTLLPSVHAPAAEEGESPAPQGRSAYAVLLRDYRYHLFLASVLIGTLIYIQYTVALPLNLARDGYPTAWYSGVLVTASVVLILFELKITTYVTQWRGGLVGAAGTAIMGLGVAGYALAGHAIVLVLVCTALFVLGVMVNGPTMFAYPSTFPGPVKARYIATHQAVFGLGMAIGPTLGVLAWERLGIGIWPLCGVLGLFAAWCAYVGMPEKEEVTA</sequence>
<dbReference type="InterPro" id="IPR036259">
    <property type="entry name" value="MFS_trans_sf"/>
</dbReference>
<evidence type="ECO:0000256" key="7">
    <source>
        <dbReference type="SAM" id="MobiDB-lite"/>
    </source>
</evidence>
<evidence type="ECO:0000256" key="4">
    <source>
        <dbReference type="ARBA" id="ARBA00022692"/>
    </source>
</evidence>
<dbReference type="AlphaFoldDB" id="A0A6G9Z766"/>
<keyword evidence="2" id="KW-0813">Transport</keyword>
<feature type="transmembrane region" description="Helical" evidence="8">
    <location>
        <begin position="152"/>
        <end position="170"/>
    </location>
</feature>
<feature type="transmembrane region" description="Helical" evidence="8">
    <location>
        <begin position="128"/>
        <end position="146"/>
    </location>
</feature>
<dbReference type="InterPro" id="IPR050171">
    <property type="entry name" value="MFS_Transporters"/>
</dbReference>
<dbReference type="PROSITE" id="PS50850">
    <property type="entry name" value="MFS"/>
    <property type="match status" value="1"/>
</dbReference>
<reference evidence="10 11" key="1">
    <citation type="journal article" date="2019" name="ACS Chem. Biol.">
        <title>Identification and Mobilization of a Cryptic Antibiotic Biosynthesis Gene Locus from a Human-Pathogenic Nocardia Isolate.</title>
        <authorList>
            <person name="Herisse M."/>
            <person name="Ishida K."/>
            <person name="Porter J.L."/>
            <person name="Howden B."/>
            <person name="Hertweck C."/>
            <person name="Stinear T.P."/>
            <person name="Pidot S.J."/>
        </authorList>
    </citation>
    <scope>NUCLEOTIDE SEQUENCE [LARGE SCALE GENOMIC DNA]</scope>
    <source>
        <strain evidence="10 11">AUSMDU00012715</strain>
    </source>
</reference>
<feature type="domain" description="Major facilitator superfamily (MFS) profile" evidence="9">
    <location>
        <begin position="64"/>
        <end position="446"/>
    </location>
</feature>
<feature type="compositionally biased region" description="Low complexity" evidence="7">
    <location>
        <begin position="14"/>
        <end position="27"/>
    </location>
</feature>
<feature type="transmembrane region" description="Helical" evidence="8">
    <location>
        <begin position="96"/>
        <end position="116"/>
    </location>
</feature>
<feature type="transmembrane region" description="Helical" evidence="8">
    <location>
        <begin position="333"/>
        <end position="352"/>
    </location>
</feature>
<dbReference type="PANTHER" id="PTHR23517">
    <property type="entry name" value="RESISTANCE PROTEIN MDTM, PUTATIVE-RELATED-RELATED"/>
    <property type="match status" value="1"/>
</dbReference>
<dbReference type="InterPro" id="IPR020846">
    <property type="entry name" value="MFS_dom"/>
</dbReference>
<keyword evidence="6 8" id="KW-0472">Membrane</keyword>
<feature type="transmembrane region" description="Helical" evidence="8">
    <location>
        <begin position="67"/>
        <end position="90"/>
    </location>
</feature>
<evidence type="ECO:0000313" key="11">
    <source>
        <dbReference type="Proteomes" id="UP000500953"/>
    </source>
</evidence>
<evidence type="ECO:0000256" key="2">
    <source>
        <dbReference type="ARBA" id="ARBA00022448"/>
    </source>
</evidence>
<name>A0A6G9Z766_9NOCA</name>
<dbReference type="GO" id="GO:0022857">
    <property type="term" value="F:transmembrane transporter activity"/>
    <property type="evidence" value="ECO:0007669"/>
    <property type="project" value="InterPro"/>
</dbReference>
<feature type="transmembrane region" description="Helical" evidence="8">
    <location>
        <begin position="422"/>
        <end position="442"/>
    </location>
</feature>
<feature type="transmembrane region" description="Helical" evidence="8">
    <location>
        <begin position="358"/>
        <end position="381"/>
    </location>
</feature>
<dbReference type="EMBL" id="CP046173">
    <property type="protein sequence ID" value="QIS20853.1"/>
    <property type="molecule type" value="Genomic_DNA"/>
</dbReference>
<feature type="transmembrane region" description="Helical" evidence="8">
    <location>
        <begin position="270"/>
        <end position="290"/>
    </location>
</feature>
<evidence type="ECO:0000256" key="3">
    <source>
        <dbReference type="ARBA" id="ARBA00022475"/>
    </source>
</evidence>
<feature type="transmembrane region" description="Helical" evidence="8">
    <location>
        <begin position="219"/>
        <end position="239"/>
    </location>
</feature>
<keyword evidence="3" id="KW-1003">Cell membrane</keyword>
<dbReference type="Proteomes" id="UP000500953">
    <property type="component" value="Chromosome"/>
</dbReference>
<dbReference type="GO" id="GO:0005886">
    <property type="term" value="C:plasma membrane"/>
    <property type="evidence" value="ECO:0007669"/>
    <property type="project" value="UniProtKB-SubCell"/>
</dbReference>
<dbReference type="InterPro" id="IPR011701">
    <property type="entry name" value="MFS"/>
</dbReference>
<feature type="transmembrane region" description="Helical" evidence="8">
    <location>
        <begin position="302"/>
        <end position="321"/>
    </location>
</feature>
<dbReference type="Pfam" id="PF07690">
    <property type="entry name" value="MFS_1"/>
    <property type="match status" value="1"/>
</dbReference>
<evidence type="ECO:0000256" key="8">
    <source>
        <dbReference type="SAM" id="Phobius"/>
    </source>
</evidence>
<keyword evidence="5 8" id="KW-1133">Transmembrane helix</keyword>
<feature type="region of interest" description="Disordered" evidence="7">
    <location>
        <begin position="1"/>
        <end position="53"/>
    </location>
</feature>
<feature type="transmembrane region" description="Helical" evidence="8">
    <location>
        <begin position="191"/>
        <end position="213"/>
    </location>
</feature>
<dbReference type="PANTHER" id="PTHR23517:SF2">
    <property type="entry name" value="MULTIDRUG RESISTANCE PROTEIN MDTH"/>
    <property type="match status" value="1"/>
</dbReference>